<dbReference type="InterPro" id="IPR036396">
    <property type="entry name" value="Cyt_P450_sf"/>
</dbReference>
<comment type="cofactor">
    <cofactor evidence="6">
        <name>heme</name>
        <dbReference type="ChEBI" id="CHEBI:30413"/>
    </cofactor>
</comment>
<dbReference type="GO" id="GO:0051502">
    <property type="term" value="P:diterpene phytoalexin biosynthetic process"/>
    <property type="evidence" value="ECO:0007669"/>
    <property type="project" value="UniProtKB-ARBA"/>
</dbReference>
<evidence type="ECO:0008006" key="10">
    <source>
        <dbReference type="Google" id="ProtNLM"/>
    </source>
</evidence>
<dbReference type="SUPFAM" id="SSF48264">
    <property type="entry name" value="Cytochrome P450"/>
    <property type="match status" value="1"/>
</dbReference>
<name>A0A921QN69_SORBI</name>
<dbReference type="InterPro" id="IPR001128">
    <property type="entry name" value="Cyt_P450"/>
</dbReference>
<dbReference type="FunFam" id="1.10.630.10:FF:000007">
    <property type="entry name" value="Cytochrome P450 76C4"/>
    <property type="match status" value="1"/>
</dbReference>
<dbReference type="PANTHER" id="PTHR47950:SF48">
    <property type="entry name" value="CYTOCHROME P450 FAMILY PROTEIN, EXPRESSED"/>
    <property type="match status" value="1"/>
</dbReference>
<keyword evidence="5 6" id="KW-0408">Iron</keyword>
<keyword evidence="3" id="KW-0611">Plant defense</keyword>
<keyword evidence="6 7" id="KW-0349">Heme</keyword>
<accession>A0A921QN69</accession>
<reference evidence="8" key="1">
    <citation type="journal article" date="2019" name="BMC Genomics">
        <title>A new reference genome for Sorghum bicolor reveals high levels of sequence similarity between sweet and grain genotypes: implications for the genetics of sugar metabolism.</title>
        <authorList>
            <person name="Cooper E.A."/>
            <person name="Brenton Z.W."/>
            <person name="Flinn B.S."/>
            <person name="Jenkins J."/>
            <person name="Shu S."/>
            <person name="Flowers D."/>
            <person name="Luo F."/>
            <person name="Wang Y."/>
            <person name="Xia P."/>
            <person name="Barry K."/>
            <person name="Daum C."/>
            <person name="Lipzen A."/>
            <person name="Yoshinaga Y."/>
            <person name="Schmutz J."/>
            <person name="Saski C."/>
            <person name="Vermerris W."/>
            <person name="Kresovich S."/>
        </authorList>
    </citation>
    <scope>NUCLEOTIDE SEQUENCE</scope>
</reference>
<reference evidence="8" key="2">
    <citation type="submission" date="2020-10" db="EMBL/GenBank/DDBJ databases">
        <authorList>
            <person name="Cooper E.A."/>
            <person name="Brenton Z.W."/>
            <person name="Flinn B.S."/>
            <person name="Jenkins J."/>
            <person name="Shu S."/>
            <person name="Flowers D."/>
            <person name="Luo F."/>
            <person name="Wang Y."/>
            <person name="Xia P."/>
            <person name="Barry K."/>
            <person name="Daum C."/>
            <person name="Lipzen A."/>
            <person name="Yoshinaga Y."/>
            <person name="Schmutz J."/>
            <person name="Saski C."/>
            <person name="Vermerris W."/>
            <person name="Kresovich S."/>
        </authorList>
    </citation>
    <scope>NUCLEOTIDE SEQUENCE</scope>
</reference>
<sequence>MEREHWLLCALIAVPLLYYLTTILRPRSGSSSSTRRRLPPGPRPLPLVGNLLDLRGGNGNGNLHHALARLARVHGPVMRLKLGLTTAVVISSRDAAREAFTRHDRALSARAVPDMARAAGFSARSMIWLPASDPRWKTLRGVAAAHAFSPRSLAAARAVRERKARELVGYFRRRAGQEVGDVGEAVYGGVLNLVSSALFSVDVVDVDLGAESARGLRQLVEEIVDGIAKPNVSDLVPFLAPLDLQGWRRWTARRFRDVFRILDGIVDRRLSAADEASSPAAASSEGGTHDGDFLDALLELLSAGKLTRDNVTTIMFDVFAAGTDTIAITVEWAMAELLRNPSAMAKVGAEIQGSVLGGKESVEEHDAVSLPYLQAVVKEAMRLHPVAPIFLPHQAAEDGVEIGGYAVPKGCTVIFLAWSIMRDPAAWERPDEFIPERFLDREEEMGFRGKELEFIPFGAGRRQCPGLPMAERVVPLILASLLHAFEWRLPNGVSAEQLDVSEKFTTANVLAVPLRAVPVVRTC</sequence>
<dbReference type="PRINTS" id="PR00463">
    <property type="entry name" value="EP450I"/>
</dbReference>
<dbReference type="GO" id="GO:0005506">
    <property type="term" value="F:iron ion binding"/>
    <property type="evidence" value="ECO:0007669"/>
    <property type="project" value="InterPro"/>
</dbReference>
<dbReference type="EMBL" id="CM027686">
    <property type="protein sequence ID" value="KAG0523910.1"/>
    <property type="molecule type" value="Genomic_DNA"/>
</dbReference>
<feature type="binding site" description="axial binding residue" evidence="6">
    <location>
        <position position="464"/>
    </location>
    <ligand>
        <name>heme</name>
        <dbReference type="ChEBI" id="CHEBI:30413"/>
    </ligand>
    <ligandPart>
        <name>Fe</name>
        <dbReference type="ChEBI" id="CHEBI:18248"/>
    </ligandPart>
</feature>
<dbReference type="CDD" id="cd11073">
    <property type="entry name" value="CYP76-like"/>
    <property type="match status" value="1"/>
</dbReference>
<proteinExistence type="inferred from homology"/>
<dbReference type="PROSITE" id="PS00086">
    <property type="entry name" value="CYTOCHROME_P450"/>
    <property type="match status" value="1"/>
</dbReference>
<keyword evidence="7" id="KW-0503">Monooxygenase</keyword>
<evidence type="ECO:0000256" key="7">
    <source>
        <dbReference type="RuleBase" id="RU000461"/>
    </source>
</evidence>
<evidence type="ECO:0000256" key="2">
    <source>
        <dbReference type="ARBA" id="ARBA00022723"/>
    </source>
</evidence>
<dbReference type="Proteomes" id="UP000807115">
    <property type="component" value="Chromosome 7"/>
</dbReference>
<dbReference type="PANTHER" id="PTHR47950">
    <property type="entry name" value="CYTOCHROME P450, FAMILY 76, SUBFAMILY C, POLYPEPTIDE 5-RELATED"/>
    <property type="match status" value="1"/>
</dbReference>
<gene>
    <name evidence="8" type="ORF">BDA96_07G163800</name>
</gene>
<evidence type="ECO:0000256" key="5">
    <source>
        <dbReference type="ARBA" id="ARBA00023004"/>
    </source>
</evidence>
<dbReference type="GO" id="GO:0020037">
    <property type="term" value="F:heme binding"/>
    <property type="evidence" value="ECO:0007669"/>
    <property type="project" value="InterPro"/>
</dbReference>
<dbReference type="Gene3D" id="1.10.630.10">
    <property type="entry name" value="Cytochrome P450"/>
    <property type="match status" value="1"/>
</dbReference>
<dbReference type="GO" id="GO:0016709">
    <property type="term" value="F:oxidoreductase activity, acting on paired donors, with incorporation or reduction of molecular oxygen, NAD(P)H as one donor, and incorporation of one atom of oxygen"/>
    <property type="evidence" value="ECO:0007669"/>
    <property type="project" value="UniProtKB-ARBA"/>
</dbReference>
<dbReference type="InterPro" id="IPR017972">
    <property type="entry name" value="Cyt_P450_CS"/>
</dbReference>
<dbReference type="InterPro" id="IPR002401">
    <property type="entry name" value="Cyt_P450_E_grp-I"/>
</dbReference>
<evidence type="ECO:0000256" key="4">
    <source>
        <dbReference type="ARBA" id="ARBA00023002"/>
    </source>
</evidence>
<dbReference type="GO" id="GO:0006952">
    <property type="term" value="P:defense response"/>
    <property type="evidence" value="ECO:0007669"/>
    <property type="project" value="UniProtKB-KW"/>
</dbReference>
<dbReference type="AlphaFoldDB" id="A0A921QN69"/>
<evidence type="ECO:0000313" key="8">
    <source>
        <dbReference type="EMBL" id="KAG0523910.1"/>
    </source>
</evidence>
<protein>
    <recommendedName>
        <fullName evidence="10">Cytochrome P450</fullName>
    </recommendedName>
</protein>
<keyword evidence="2 6" id="KW-0479">Metal-binding</keyword>
<keyword evidence="4 7" id="KW-0560">Oxidoreductase</keyword>
<comment type="similarity">
    <text evidence="1 7">Belongs to the cytochrome P450 family.</text>
</comment>
<evidence type="ECO:0000256" key="6">
    <source>
        <dbReference type="PIRSR" id="PIRSR602401-1"/>
    </source>
</evidence>
<evidence type="ECO:0000256" key="3">
    <source>
        <dbReference type="ARBA" id="ARBA00022821"/>
    </source>
</evidence>
<dbReference type="Pfam" id="PF00067">
    <property type="entry name" value="p450"/>
    <property type="match status" value="1"/>
</dbReference>
<dbReference type="PRINTS" id="PR00385">
    <property type="entry name" value="P450"/>
</dbReference>
<organism evidence="8 9">
    <name type="scientific">Sorghum bicolor</name>
    <name type="common">Sorghum</name>
    <name type="synonym">Sorghum vulgare</name>
    <dbReference type="NCBI Taxonomy" id="4558"/>
    <lineage>
        <taxon>Eukaryota</taxon>
        <taxon>Viridiplantae</taxon>
        <taxon>Streptophyta</taxon>
        <taxon>Embryophyta</taxon>
        <taxon>Tracheophyta</taxon>
        <taxon>Spermatophyta</taxon>
        <taxon>Magnoliopsida</taxon>
        <taxon>Liliopsida</taxon>
        <taxon>Poales</taxon>
        <taxon>Poaceae</taxon>
        <taxon>PACMAD clade</taxon>
        <taxon>Panicoideae</taxon>
        <taxon>Andropogonodae</taxon>
        <taxon>Andropogoneae</taxon>
        <taxon>Sorghinae</taxon>
        <taxon>Sorghum</taxon>
    </lineage>
</organism>
<evidence type="ECO:0000256" key="1">
    <source>
        <dbReference type="ARBA" id="ARBA00010617"/>
    </source>
</evidence>
<evidence type="ECO:0000313" key="9">
    <source>
        <dbReference type="Proteomes" id="UP000807115"/>
    </source>
</evidence>
<comment type="caution">
    <text evidence="8">The sequence shown here is derived from an EMBL/GenBank/DDBJ whole genome shotgun (WGS) entry which is preliminary data.</text>
</comment>